<dbReference type="Proteomes" id="UP000746584">
    <property type="component" value="Unassembled WGS sequence"/>
</dbReference>
<accession>A0ABS2RXJ0</accession>
<feature type="region of interest" description="Disordered" evidence="1">
    <location>
        <begin position="1"/>
        <end position="94"/>
    </location>
</feature>
<comment type="caution">
    <text evidence="2">The sequence shown here is derived from an EMBL/GenBank/DDBJ whole genome shotgun (WGS) entry which is preliminary data.</text>
</comment>
<keyword evidence="3" id="KW-1185">Reference proteome</keyword>
<evidence type="ECO:0000256" key="1">
    <source>
        <dbReference type="SAM" id="MobiDB-lite"/>
    </source>
</evidence>
<organism evidence="2 3">
    <name type="scientific">Curtobacterium luteum</name>
    <dbReference type="NCBI Taxonomy" id="33881"/>
    <lineage>
        <taxon>Bacteria</taxon>
        <taxon>Bacillati</taxon>
        <taxon>Actinomycetota</taxon>
        <taxon>Actinomycetes</taxon>
        <taxon>Micrococcales</taxon>
        <taxon>Microbacteriaceae</taxon>
        <taxon>Curtobacterium</taxon>
    </lineage>
</organism>
<evidence type="ECO:0000313" key="2">
    <source>
        <dbReference type="EMBL" id="MBM7803735.1"/>
    </source>
</evidence>
<evidence type="ECO:0000313" key="3">
    <source>
        <dbReference type="Proteomes" id="UP000746584"/>
    </source>
</evidence>
<reference evidence="2 3" key="1">
    <citation type="submission" date="2021-01" db="EMBL/GenBank/DDBJ databases">
        <title>Sequencing the genomes of 1000 actinobacteria strains.</title>
        <authorList>
            <person name="Klenk H.-P."/>
        </authorList>
    </citation>
    <scope>NUCLEOTIDE SEQUENCE [LARGE SCALE GENOMIC DNA]</scope>
    <source>
        <strain evidence="2 3">DSM 20542</strain>
    </source>
</reference>
<sequence length="114" mass="12791">MGLAERGADGHRDERCQHGECGSDDADDDGPDRPERAFGHHGRRDHRGECQAGDRRVVREVRLRVQQPRGDDREHRGDRHDDGDWERAETGEDGRNCHGLIEAVAAPRAHRSAA</sequence>
<feature type="compositionally biased region" description="Basic and acidic residues" evidence="1">
    <location>
        <begin position="1"/>
        <end position="18"/>
    </location>
</feature>
<dbReference type="EMBL" id="JAFBCG010000001">
    <property type="protein sequence ID" value="MBM7803735.1"/>
    <property type="molecule type" value="Genomic_DNA"/>
</dbReference>
<dbReference type="RefSeq" id="WP_204620619.1">
    <property type="nucleotide sequence ID" value="NZ_JAFBCG010000001.1"/>
</dbReference>
<protein>
    <submittedName>
        <fullName evidence="2">Uncharacterized protein</fullName>
    </submittedName>
</protein>
<gene>
    <name evidence="2" type="ORF">JOE58_002986</name>
</gene>
<proteinExistence type="predicted"/>
<name>A0ABS2RXJ0_9MICO</name>
<feature type="compositionally biased region" description="Basic and acidic residues" evidence="1">
    <location>
        <begin position="46"/>
        <end position="94"/>
    </location>
</feature>